<evidence type="ECO:0000259" key="2">
    <source>
        <dbReference type="Pfam" id="PF12697"/>
    </source>
</evidence>
<dbReference type="EC" id="3.8.1.5" evidence="3"/>
<dbReference type="AlphaFoldDB" id="A0A0J6VR84"/>
<protein>
    <submittedName>
        <fullName evidence="3">Haloalkane dehalogenase</fullName>
        <ecNumber evidence="3">3.8.1.5</ecNumber>
    </submittedName>
</protein>
<dbReference type="SMR" id="A0A0J6VR84"/>
<proteinExistence type="predicted"/>
<keyword evidence="4" id="KW-1185">Reference proteome</keyword>
<dbReference type="SUPFAM" id="SSF53474">
    <property type="entry name" value="alpha/beta-Hydrolases"/>
    <property type="match status" value="1"/>
</dbReference>
<dbReference type="STRING" id="37916.MCHLDSM_03914"/>
<evidence type="ECO:0000256" key="1">
    <source>
        <dbReference type="SAM" id="MobiDB-lite"/>
    </source>
</evidence>
<dbReference type="InterPro" id="IPR000073">
    <property type="entry name" value="AB_hydrolase_1"/>
</dbReference>
<dbReference type="EMBL" id="JYNL01000042">
    <property type="protein sequence ID" value="KMO72694.1"/>
    <property type="molecule type" value="Genomic_DNA"/>
</dbReference>
<gene>
    <name evidence="3" type="primary">dhaA_5</name>
    <name evidence="3" type="ORF">MCHLDSM_03914</name>
</gene>
<dbReference type="Gene3D" id="3.40.50.1820">
    <property type="entry name" value="alpha/beta hydrolase"/>
    <property type="match status" value="1"/>
</dbReference>
<accession>A0A0J6VR84</accession>
<dbReference type="GO" id="GO:0018786">
    <property type="term" value="F:haloalkane dehalogenase activity"/>
    <property type="evidence" value="ECO:0007669"/>
    <property type="project" value="UniProtKB-EC"/>
</dbReference>
<dbReference type="Proteomes" id="UP000036513">
    <property type="component" value="Unassembled WGS sequence"/>
</dbReference>
<feature type="compositionally biased region" description="Basic and acidic residues" evidence="1">
    <location>
        <begin position="151"/>
        <end position="161"/>
    </location>
</feature>
<dbReference type="Pfam" id="PF12697">
    <property type="entry name" value="Abhydrolase_6"/>
    <property type="match status" value="1"/>
</dbReference>
<organism evidence="3 4">
    <name type="scientific">Mycolicibacterium chlorophenolicum</name>
    <dbReference type="NCBI Taxonomy" id="37916"/>
    <lineage>
        <taxon>Bacteria</taxon>
        <taxon>Bacillati</taxon>
        <taxon>Actinomycetota</taxon>
        <taxon>Actinomycetes</taxon>
        <taxon>Mycobacteriales</taxon>
        <taxon>Mycobacteriaceae</taxon>
        <taxon>Mycolicibacterium</taxon>
    </lineage>
</organism>
<dbReference type="PANTHER" id="PTHR43194:SF2">
    <property type="entry name" value="PEROXISOMAL MEMBRANE PROTEIN LPX1"/>
    <property type="match status" value="1"/>
</dbReference>
<dbReference type="InterPro" id="IPR029058">
    <property type="entry name" value="AB_hydrolase_fold"/>
</dbReference>
<evidence type="ECO:0000313" key="4">
    <source>
        <dbReference type="Proteomes" id="UP000036513"/>
    </source>
</evidence>
<feature type="region of interest" description="Disordered" evidence="1">
    <location>
        <begin position="148"/>
        <end position="167"/>
    </location>
</feature>
<dbReference type="PRINTS" id="PR00111">
    <property type="entry name" value="ABHYDROLASE"/>
</dbReference>
<reference evidence="3 4" key="1">
    <citation type="journal article" date="2015" name="Genome Biol. Evol.">
        <title>Characterization of Three Mycobacterium spp. with Potential Use in Bioremediation by Genome Sequencing and Comparative Genomics.</title>
        <authorList>
            <person name="Das S."/>
            <person name="Pettersson B.M."/>
            <person name="Behra P.R."/>
            <person name="Ramesh M."/>
            <person name="Dasgupta S."/>
            <person name="Bhattacharya A."/>
            <person name="Kirsebom L.A."/>
        </authorList>
    </citation>
    <scope>NUCLEOTIDE SEQUENCE [LARGE SCALE GENOMIC DNA]</scope>
    <source>
        <strain evidence="3 4">DSM 43826</strain>
    </source>
</reference>
<evidence type="ECO:0000313" key="3">
    <source>
        <dbReference type="EMBL" id="KMO72694.1"/>
    </source>
</evidence>
<dbReference type="PATRIC" id="fig|37916.4.peg.3880"/>
<keyword evidence="3" id="KW-0378">Hydrolase</keyword>
<name>A0A0J6VR84_9MYCO</name>
<dbReference type="InterPro" id="IPR050228">
    <property type="entry name" value="Carboxylesterase_BioH"/>
</dbReference>
<sequence>MGCGGVAAGRLAASTPVTELLCTYRFGPSTPARVLAVHGLTGHGKRWETLFGRHLPDVAALAPDLLGHGRSSWDAPWTIEANVSALAALLDAEGGAPVVVVGHSFGGAVALNLAAARPDLVAGLALLDPAVALDGRWMREVADDMFSSPDYTDRAEARNEKTGGSWGEVDETELDRELDEHLVDLPNGRVGWRISIPATLAYWSELTRPVPVPRDGTPTTLVRATYTEPPYATDELIAALDAGLGPNLTVLEWDCDHMVPLAKPAETAAVIRDLLG</sequence>
<feature type="domain" description="AB hydrolase-1" evidence="2">
    <location>
        <begin position="34"/>
        <end position="269"/>
    </location>
</feature>
<comment type="caution">
    <text evidence="3">The sequence shown here is derived from an EMBL/GenBank/DDBJ whole genome shotgun (WGS) entry which is preliminary data.</text>
</comment>
<dbReference type="PANTHER" id="PTHR43194">
    <property type="entry name" value="HYDROLASE ALPHA/BETA FOLD FAMILY"/>
    <property type="match status" value="1"/>
</dbReference>